<evidence type="ECO:0000313" key="7">
    <source>
        <dbReference type="Proteomes" id="UP000677082"/>
    </source>
</evidence>
<dbReference type="PROSITE" id="PS51257">
    <property type="entry name" value="PROKAR_LIPOPROTEIN"/>
    <property type="match status" value="1"/>
</dbReference>
<reference evidence="6 7" key="1">
    <citation type="submission" date="2021-03" db="EMBL/GenBank/DDBJ databases">
        <title>Whole genome shotgun sequence of Actinoplanes toevensis NBRC 105298.</title>
        <authorList>
            <person name="Komaki H."/>
            <person name="Tamura T."/>
        </authorList>
    </citation>
    <scope>NUCLEOTIDE SEQUENCE [LARGE SCALE GENOMIC DNA]</scope>
    <source>
        <strain evidence="6 7">NBRC 105298</strain>
    </source>
</reference>
<evidence type="ECO:0000256" key="4">
    <source>
        <dbReference type="SAM" id="SignalP"/>
    </source>
</evidence>
<evidence type="ECO:0000256" key="3">
    <source>
        <dbReference type="ARBA" id="ARBA00022729"/>
    </source>
</evidence>
<protein>
    <submittedName>
        <fullName evidence="6">ABC transporter substrate-binding protein</fullName>
    </submittedName>
</protein>
<dbReference type="InterPro" id="IPR015168">
    <property type="entry name" value="SsuA/THI5"/>
</dbReference>
<comment type="caution">
    <text evidence="6">The sequence shown here is derived from an EMBL/GenBank/DDBJ whole genome shotgun (WGS) entry which is preliminary data.</text>
</comment>
<keyword evidence="3 4" id="KW-0732">Signal</keyword>
<dbReference type="PANTHER" id="PTHR30024">
    <property type="entry name" value="ALIPHATIC SULFONATES-BINDING PROTEIN-RELATED"/>
    <property type="match status" value="1"/>
</dbReference>
<feature type="chain" id="PRO_5037778207" evidence="4">
    <location>
        <begin position="25"/>
        <end position="327"/>
    </location>
</feature>
<dbReference type="Pfam" id="PF09084">
    <property type="entry name" value="NMT1"/>
    <property type="match status" value="1"/>
</dbReference>
<evidence type="ECO:0000313" key="6">
    <source>
        <dbReference type="EMBL" id="GIM96695.1"/>
    </source>
</evidence>
<proteinExistence type="predicted"/>
<feature type="domain" description="SsuA/THI5-like" evidence="5">
    <location>
        <begin position="63"/>
        <end position="263"/>
    </location>
</feature>
<dbReference type="InterPro" id="IPR010067">
    <property type="entry name" value="ABC_SsuA_sub-bd"/>
</dbReference>
<dbReference type="AlphaFoldDB" id="A0A919WAN7"/>
<dbReference type="RefSeq" id="WP_213012369.1">
    <property type="nucleotide sequence ID" value="NZ_BOQN01000124.1"/>
</dbReference>
<feature type="signal peptide" evidence="4">
    <location>
        <begin position="1"/>
        <end position="24"/>
    </location>
</feature>
<keyword evidence="2" id="KW-0813">Transport</keyword>
<dbReference type="GO" id="GO:0042626">
    <property type="term" value="F:ATPase-coupled transmembrane transporter activity"/>
    <property type="evidence" value="ECO:0007669"/>
    <property type="project" value="InterPro"/>
</dbReference>
<dbReference type="SUPFAM" id="SSF53850">
    <property type="entry name" value="Periplasmic binding protein-like II"/>
    <property type="match status" value="1"/>
</dbReference>
<gene>
    <name evidence="6" type="ORF">Ato02nite_084880</name>
</gene>
<dbReference type="PANTHER" id="PTHR30024:SF42">
    <property type="entry name" value="ALIPHATIC SULFONATES-BINDING PROTEIN-RELATED"/>
    <property type="match status" value="1"/>
</dbReference>
<evidence type="ECO:0000259" key="5">
    <source>
        <dbReference type="Pfam" id="PF09084"/>
    </source>
</evidence>
<dbReference type="PROSITE" id="PS51318">
    <property type="entry name" value="TAT"/>
    <property type="match status" value="1"/>
</dbReference>
<organism evidence="6 7">
    <name type="scientific">Paractinoplanes toevensis</name>
    <dbReference type="NCBI Taxonomy" id="571911"/>
    <lineage>
        <taxon>Bacteria</taxon>
        <taxon>Bacillati</taxon>
        <taxon>Actinomycetota</taxon>
        <taxon>Actinomycetes</taxon>
        <taxon>Micromonosporales</taxon>
        <taxon>Micromonosporaceae</taxon>
        <taxon>Paractinoplanes</taxon>
    </lineage>
</organism>
<keyword evidence="7" id="KW-1185">Reference proteome</keyword>
<dbReference type="GO" id="GO:0016020">
    <property type="term" value="C:membrane"/>
    <property type="evidence" value="ECO:0007669"/>
    <property type="project" value="InterPro"/>
</dbReference>
<dbReference type="NCBIfam" id="TIGR01728">
    <property type="entry name" value="SsuA_fam"/>
    <property type="match status" value="1"/>
</dbReference>
<evidence type="ECO:0000256" key="2">
    <source>
        <dbReference type="ARBA" id="ARBA00022448"/>
    </source>
</evidence>
<dbReference type="Gene3D" id="3.40.190.10">
    <property type="entry name" value="Periplasmic binding protein-like II"/>
    <property type="match status" value="2"/>
</dbReference>
<dbReference type="EMBL" id="BOQN01000124">
    <property type="protein sequence ID" value="GIM96695.1"/>
    <property type="molecule type" value="Genomic_DNA"/>
</dbReference>
<dbReference type="Proteomes" id="UP000677082">
    <property type="component" value="Unassembled WGS sequence"/>
</dbReference>
<dbReference type="InterPro" id="IPR006311">
    <property type="entry name" value="TAT_signal"/>
</dbReference>
<comment type="subcellular location">
    <subcellularLocation>
        <location evidence="1">Periplasm</location>
    </subcellularLocation>
</comment>
<name>A0A919WAN7_9ACTN</name>
<accession>A0A919WAN7</accession>
<sequence length="327" mass="34771">MTLSRRNLLGAALALPVLGIPSLAACGNDDEAAAAAGGRKKVRLTYGAISVPKTRGVFEKTLSDQGIDVEWVGPFPNHAPTLQAVATNTADFSFGGSSTPADQALLSGNKLVYVAWSSSTPRTSAIIVRPESGITSVKDLAGKNVAVNKAGLGEFLLVAALEKYGVPRDSVTFTYLNPPDAAPAFGSGKVDAWSIWSGPLELAQVQYNAKSIFTDGDELDKQIDFGTYLVREEYAKKEADTIRKVIAAYKAEQDWANANPAEAQKIGNAVSKYPQAVVDKLVKNNVQVTWSLINDEGIAQLQSGADWLTDHKVLSGKITIADHAVKL</sequence>
<dbReference type="GO" id="GO:0042597">
    <property type="term" value="C:periplasmic space"/>
    <property type="evidence" value="ECO:0007669"/>
    <property type="project" value="UniProtKB-SubCell"/>
</dbReference>
<evidence type="ECO:0000256" key="1">
    <source>
        <dbReference type="ARBA" id="ARBA00004418"/>
    </source>
</evidence>